<reference evidence="2 3" key="1">
    <citation type="submission" date="2019-01" db="EMBL/GenBank/DDBJ databases">
        <title>Coherence of Microcystis species and biogeography revealed through population genomics.</title>
        <authorList>
            <person name="Perez-Carrascal O.M."/>
            <person name="Terrat Y."/>
            <person name="Giani A."/>
            <person name="Fortin N."/>
            <person name="Tromas N."/>
            <person name="Shapiro B.J."/>
        </authorList>
    </citation>
    <scope>NUCLEOTIDE SEQUENCE [LARGE SCALE GENOMIC DNA]</scope>
    <source>
        <strain evidence="2">Mn_MB_F_20050700_S1D</strain>
    </source>
</reference>
<dbReference type="AlphaFoldDB" id="A0A552J4G1"/>
<protein>
    <submittedName>
        <fullName evidence="2">Uncharacterized protein</fullName>
    </submittedName>
</protein>
<keyword evidence="1" id="KW-0812">Transmembrane</keyword>
<organism evidence="2 3">
    <name type="scientific">Microcystis novacekii Mn_MB_F_20050700_S1D</name>
    <dbReference type="NCBI Taxonomy" id="2486266"/>
    <lineage>
        <taxon>Bacteria</taxon>
        <taxon>Bacillati</taxon>
        <taxon>Cyanobacteriota</taxon>
        <taxon>Cyanophyceae</taxon>
        <taxon>Oscillatoriophycideae</taxon>
        <taxon>Chroococcales</taxon>
        <taxon>Microcystaceae</taxon>
        <taxon>Microcystis</taxon>
    </lineage>
</organism>
<gene>
    <name evidence="2" type="ORF">EWV54_06635</name>
</gene>
<proteinExistence type="predicted"/>
<name>A0A552J4G1_9CHRO</name>
<dbReference type="EMBL" id="SFAV01000082">
    <property type="protein sequence ID" value="TRU90542.1"/>
    <property type="molecule type" value="Genomic_DNA"/>
</dbReference>
<keyword evidence="1" id="KW-1133">Transmembrane helix</keyword>
<dbReference type="Proteomes" id="UP000319191">
    <property type="component" value="Unassembled WGS sequence"/>
</dbReference>
<keyword evidence="1" id="KW-0472">Membrane</keyword>
<evidence type="ECO:0000313" key="2">
    <source>
        <dbReference type="EMBL" id="TRU90542.1"/>
    </source>
</evidence>
<sequence>MQAEFIFILLLVILPSNYILYGNFPHNTLQSKNMGQLSAYYLRRGRQNFPLYHAQKPVSQISLLQTASFKETDHRSLLGI</sequence>
<evidence type="ECO:0000313" key="3">
    <source>
        <dbReference type="Proteomes" id="UP000319191"/>
    </source>
</evidence>
<feature type="transmembrane region" description="Helical" evidence="1">
    <location>
        <begin position="6"/>
        <end position="24"/>
    </location>
</feature>
<comment type="caution">
    <text evidence="2">The sequence shown here is derived from an EMBL/GenBank/DDBJ whole genome shotgun (WGS) entry which is preliminary data.</text>
</comment>
<evidence type="ECO:0000256" key="1">
    <source>
        <dbReference type="SAM" id="Phobius"/>
    </source>
</evidence>
<accession>A0A552J4G1</accession>